<reference evidence="2" key="1">
    <citation type="journal article" date="2013" name="Genome">
        <title>Draft Genome Sequence of Geobacillus kaustophilus GBlys, a Lysogenic Strain with Bacteriophage phiOH2.</title>
        <authorList>
            <person name="Doi K."/>
            <person name="Mori K."/>
            <person name="Martono H."/>
            <person name="Nagayoshi Y."/>
            <person name="Fujino Y."/>
            <person name="Tashiro K."/>
            <person name="Kuhara S."/>
            <person name="Ohshima T."/>
        </authorList>
    </citation>
    <scope>NUCLEOTIDE SEQUENCE [LARGE SCALE GENOMIC DNA]</scope>
    <source>
        <strain evidence="2">GBlys</strain>
    </source>
</reference>
<sequence length="38" mass="4141">MVINIDRLSICLRLWNMFNGAACRDASLTGGAVLATSW</sequence>
<protein>
    <submittedName>
        <fullName evidence="1">Uncharacterized protein</fullName>
    </submittedName>
</protein>
<dbReference type="Proteomes" id="UP000016424">
    <property type="component" value="Unassembled WGS sequence"/>
</dbReference>
<dbReference type="AlphaFoldDB" id="U2WSD4"/>
<gene>
    <name evidence="1" type="ORF">GBL_1898</name>
</gene>
<organism evidence="1 2">
    <name type="scientific">Geobacillus kaustophilus GBlys</name>
    <dbReference type="NCBI Taxonomy" id="1337888"/>
    <lineage>
        <taxon>Bacteria</taxon>
        <taxon>Bacillati</taxon>
        <taxon>Bacillota</taxon>
        <taxon>Bacilli</taxon>
        <taxon>Bacillales</taxon>
        <taxon>Anoxybacillaceae</taxon>
        <taxon>Geobacillus</taxon>
        <taxon>Geobacillus thermoleovorans group</taxon>
    </lineage>
</organism>
<evidence type="ECO:0000313" key="1">
    <source>
        <dbReference type="EMBL" id="GAD13681.1"/>
    </source>
</evidence>
<name>U2WSD4_GEOKU</name>
<proteinExistence type="predicted"/>
<comment type="caution">
    <text evidence="1">The sequence shown here is derived from an EMBL/GenBank/DDBJ whole genome shotgun (WGS) entry which is preliminary data.</text>
</comment>
<evidence type="ECO:0000313" key="2">
    <source>
        <dbReference type="Proteomes" id="UP000016424"/>
    </source>
</evidence>
<dbReference type="EMBL" id="BASG01000016">
    <property type="protein sequence ID" value="GAD13681.1"/>
    <property type="molecule type" value="Genomic_DNA"/>
</dbReference>
<accession>U2WSD4</accession>